<protein>
    <recommendedName>
        <fullName evidence="4">Secreted protein</fullName>
    </recommendedName>
</protein>
<evidence type="ECO:0000256" key="1">
    <source>
        <dbReference type="SAM" id="SignalP"/>
    </source>
</evidence>
<sequence length="124" mass="14153">MKQPLLWTAVALSMVFWVHSKGIAQYELEDGSCSEAVIGDLVLLQYSSRRSIPVQERQSKVVWYGDETLYCVLVLSKQKSHRNSTVEVLKGGVNHTFVELRLHSELGFGFQYWVRGFGKKVHPL</sequence>
<dbReference type="InterPro" id="IPR031734">
    <property type="entry name" value="MBF2"/>
</dbReference>
<organism evidence="2 3">
    <name type="scientific">Acanthoscelides obtectus</name>
    <name type="common">Bean weevil</name>
    <name type="synonym">Bruchus obtectus</name>
    <dbReference type="NCBI Taxonomy" id="200917"/>
    <lineage>
        <taxon>Eukaryota</taxon>
        <taxon>Metazoa</taxon>
        <taxon>Ecdysozoa</taxon>
        <taxon>Arthropoda</taxon>
        <taxon>Hexapoda</taxon>
        <taxon>Insecta</taxon>
        <taxon>Pterygota</taxon>
        <taxon>Neoptera</taxon>
        <taxon>Endopterygota</taxon>
        <taxon>Coleoptera</taxon>
        <taxon>Polyphaga</taxon>
        <taxon>Cucujiformia</taxon>
        <taxon>Chrysomeloidea</taxon>
        <taxon>Chrysomelidae</taxon>
        <taxon>Bruchinae</taxon>
        <taxon>Bruchini</taxon>
        <taxon>Acanthoscelides</taxon>
    </lineage>
</organism>
<proteinExistence type="predicted"/>
<dbReference type="Proteomes" id="UP001152888">
    <property type="component" value="Unassembled WGS sequence"/>
</dbReference>
<feature type="signal peptide" evidence="1">
    <location>
        <begin position="1"/>
        <end position="20"/>
    </location>
</feature>
<name>A0A9P0LK00_ACAOB</name>
<evidence type="ECO:0000313" key="2">
    <source>
        <dbReference type="EMBL" id="CAH1992686.1"/>
    </source>
</evidence>
<comment type="caution">
    <text evidence="2">The sequence shown here is derived from an EMBL/GenBank/DDBJ whole genome shotgun (WGS) entry which is preliminary data.</text>
</comment>
<keyword evidence="3" id="KW-1185">Reference proteome</keyword>
<dbReference type="EMBL" id="CAKOFQ010007152">
    <property type="protein sequence ID" value="CAH1992686.1"/>
    <property type="molecule type" value="Genomic_DNA"/>
</dbReference>
<keyword evidence="1" id="KW-0732">Signal</keyword>
<evidence type="ECO:0000313" key="3">
    <source>
        <dbReference type="Proteomes" id="UP001152888"/>
    </source>
</evidence>
<gene>
    <name evidence="2" type="ORF">ACAOBT_LOCUS21023</name>
</gene>
<reference evidence="2" key="1">
    <citation type="submission" date="2022-03" db="EMBL/GenBank/DDBJ databases">
        <authorList>
            <person name="Sayadi A."/>
        </authorList>
    </citation>
    <scope>NUCLEOTIDE SEQUENCE</scope>
</reference>
<feature type="chain" id="PRO_5040331522" description="Secreted protein" evidence="1">
    <location>
        <begin position="21"/>
        <end position="124"/>
    </location>
</feature>
<evidence type="ECO:0008006" key="4">
    <source>
        <dbReference type="Google" id="ProtNLM"/>
    </source>
</evidence>
<dbReference type="Pfam" id="PF15868">
    <property type="entry name" value="MBF2"/>
    <property type="match status" value="1"/>
</dbReference>
<accession>A0A9P0LK00</accession>
<dbReference type="AlphaFoldDB" id="A0A9P0LK00"/>
<dbReference type="OrthoDB" id="7021379at2759"/>